<reference evidence="1" key="1">
    <citation type="submission" date="2019-08" db="EMBL/GenBank/DDBJ databases">
        <authorList>
            <person name="Kucharzyk K."/>
            <person name="Murdoch R.W."/>
            <person name="Higgins S."/>
            <person name="Loffler F."/>
        </authorList>
    </citation>
    <scope>NUCLEOTIDE SEQUENCE</scope>
</reference>
<sequence>MAGQDARAALALEAHICATPYELLKALREGRIALPAADAS</sequence>
<dbReference type="AlphaFoldDB" id="A0A645CLQ7"/>
<name>A0A645CLQ7_9ZZZZ</name>
<gene>
    <name evidence="1" type="ORF">SDC9_124835</name>
</gene>
<protein>
    <submittedName>
        <fullName evidence="1">Uncharacterized protein</fullName>
    </submittedName>
</protein>
<comment type="caution">
    <text evidence="1">The sequence shown here is derived from an EMBL/GenBank/DDBJ whole genome shotgun (WGS) entry which is preliminary data.</text>
</comment>
<dbReference type="EMBL" id="VSSQ01028206">
    <property type="protein sequence ID" value="MPM77827.1"/>
    <property type="molecule type" value="Genomic_DNA"/>
</dbReference>
<accession>A0A645CLQ7</accession>
<organism evidence="1">
    <name type="scientific">bioreactor metagenome</name>
    <dbReference type="NCBI Taxonomy" id="1076179"/>
    <lineage>
        <taxon>unclassified sequences</taxon>
        <taxon>metagenomes</taxon>
        <taxon>ecological metagenomes</taxon>
    </lineage>
</organism>
<proteinExistence type="predicted"/>
<evidence type="ECO:0000313" key="1">
    <source>
        <dbReference type="EMBL" id="MPM77827.1"/>
    </source>
</evidence>